<keyword evidence="10" id="KW-1185">Reference proteome</keyword>
<keyword evidence="4 7" id="KW-1133">Transmembrane helix</keyword>
<keyword evidence="3 7" id="KW-0812">Transmembrane</keyword>
<dbReference type="AlphaFoldDB" id="A0A9D4M7B2"/>
<evidence type="ECO:0000256" key="7">
    <source>
        <dbReference type="SAM" id="Phobius"/>
    </source>
</evidence>
<evidence type="ECO:0000256" key="3">
    <source>
        <dbReference type="ARBA" id="ARBA00022692"/>
    </source>
</evidence>
<feature type="transmembrane region" description="Helical" evidence="7">
    <location>
        <begin position="651"/>
        <end position="672"/>
    </location>
</feature>
<dbReference type="PANTHER" id="PTHR23302:SF24">
    <property type="entry name" value="TMC DOMAIN-CONTAINING PROTEIN"/>
    <property type="match status" value="1"/>
</dbReference>
<feature type="transmembrane region" description="Helical" evidence="7">
    <location>
        <begin position="490"/>
        <end position="509"/>
    </location>
</feature>
<keyword evidence="5 7" id="KW-0472">Membrane</keyword>
<evidence type="ECO:0000256" key="6">
    <source>
        <dbReference type="SAM" id="MobiDB-lite"/>
    </source>
</evidence>
<organism evidence="9 10">
    <name type="scientific">Dreissena polymorpha</name>
    <name type="common">Zebra mussel</name>
    <name type="synonym">Mytilus polymorpha</name>
    <dbReference type="NCBI Taxonomy" id="45954"/>
    <lineage>
        <taxon>Eukaryota</taxon>
        <taxon>Metazoa</taxon>
        <taxon>Spiralia</taxon>
        <taxon>Lophotrochozoa</taxon>
        <taxon>Mollusca</taxon>
        <taxon>Bivalvia</taxon>
        <taxon>Autobranchia</taxon>
        <taxon>Heteroconchia</taxon>
        <taxon>Euheterodonta</taxon>
        <taxon>Imparidentia</taxon>
        <taxon>Neoheterodontei</taxon>
        <taxon>Myida</taxon>
        <taxon>Dreissenoidea</taxon>
        <taxon>Dreissenidae</taxon>
        <taxon>Dreissena</taxon>
    </lineage>
</organism>
<feature type="transmembrane region" description="Helical" evidence="7">
    <location>
        <begin position="447"/>
        <end position="467"/>
    </location>
</feature>
<sequence>MDWNGSIPAYSTRSSSDTDNHDIRLDLSLREGTLYIPKSDGGRTLIRRRKGSTRTLSSKKRSSSRRKRELDQLEDGQDNHLLPSLRFLKRNKRKTLRDRKFDLYEEQCQNQEVSTALARQTSLGGEQADGYVTPKPPSRSLSTLKRMSKLGEWSKPKKRELLKRRSREFFSNFAVWLTSFKVIEGKYGTAVMSFFRFIRWLMFLNIFLTLICLCVILFPFLAQGSRSFKDTAGLWNPTATNGTDYQGLAHNCSAEYEVYTKDNFNRESTFQKVLDVLQGTGWMERTVLFYGYYHNSSLPQDDGDVYVYNMGLAYLLTFGSSFLVCLLLIVRSSAHSVKATFGRESAVAAYTNRVFAGWDYAITNKTAAKIKQANLYFEYKSCLDEEIQNRRRENRDANDTATITFIRILVNCFVVVLLGASFFLVYFTTDKLLELQERDLSEIVLLIVQYLPYLTITVLNFAIPIAFQKLVFLEDYSPNFALRLTLFRSILLRLASLVVLIISLYRLLITNTKEVSGSCGNKLWNKTSRDEKGSIKCWETYVGQQIYKLVLLDLIVETCIIIFVQYPRRLIYNHFHGRFSLVKKTGPNEFDLPQNVIDIIYTQTLCWLGMFFSPLIPLMTLIKCFCFFYLRKWTLLKNCAQTEKTYRTSRSHSLFMFVLLVSFVFAFAPIGYMISSMKPSQSCGPFRVYSSENYTMFDSVSDTVVEWPWTINRIFFFLGSSGFFIPAIILLILLIYYFWLLGRGFKHREKILSDQLKL</sequence>
<dbReference type="Pfam" id="PF07810">
    <property type="entry name" value="TMC"/>
    <property type="match status" value="1"/>
</dbReference>
<reference evidence="9" key="1">
    <citation type="journal article" date="2019" name="bioRxiv">
        <title>The Genome of the Zebra Mussel, Dreissena polymorpha: A Resource for Invasive Species Research.</title>
        <authorList>
            <person name="McCartney M.A."/>
            <person name="Auch B."/>
            <person name="Kono T."/>
            <person name="Mallez S."/>
            <person name="Zhang Y."/>
            <person name="Obille A."/>
            <person name="Becker A."/>
            <person name="Abrahante J.E."/>
            <person name="Garbe J."/>
            <person name="Badalamenti J.P."/>
            <person name="Herman A."/>
            <person name="Mangelson H."/>
            <person name="Liachko I."/>
            <person name="Sullivan S."/>
            <person name="Sone E.D."/>
            <person name="Koren S."/>
            <person name="Silverstein K.A.T."/>
            <person name="Beckman K.B."/>
            <person name="Gohl D.M."/>
        </authorList>
    </citation>
    <scope>NUCLEOTIDE SEQUENCE</scope>
    <source>
        <strain evidence="9">Duluth1</strain>
        <tissue evidence="9">Whole animal</tissue>
    </source>
</reference>
<evidence type="ECO:0000313" key="10">
    <source>
        <dbReference type="Proteomes" id="UP000828390"/>
    </source>
</evidence>
<feature type="transmembrane region" description="Helical" evidence="7">
    <location>
        <begin position="200"/>
        <end position="222"/>
    </location>
</feature>
<accession>A0A9D4M7B2</accession>
<protein>
    <recommendedName>
        <fullName evidence="8">TMC domain-containing protein</fullName>
    </recommendedName>
</protein>
<feature type="domain" description="TMC" evidence="8">
    <location>
        <begin position="537"/>
        <end position="649"/>
    </location>
</feature>
<feature type="region of interest" description="Disordered" evidence="6">
    <location>
        <begin position="48"/>
        <end position="75"/>
    </location>
</feature>
<dbReference type="GO" id="GO:0008381">
    <property type="term" value="F:mechanosensitive monoatomic ion channel activity"/>
    <property type="evidence" value="ECO:0007669"/>
    <property type="project" value="TreeGrafter"/>
</dbReference>
<dbReference type="Proteomes" id="UP000828390">
    <property type="component" value="Unassembled WGS sequence"/>
</dbReference>
<gene>
    <name evidence="9" type="ORF">DPMN_034269</name>
</gene>
<dbReference type="InterPro" id="IPR038900">
    <property type="entry name" value="TMC"/>
</dbReference>
<feature type="transmembrane region" description="Helical" evidence="7">
    <location>
        <begin position="607"/>
        <end position="630"/>
    </location>
</feature>
<feature type="transmembrane region" description="Helical" evidence="7">
    <location>
        <begin position="306"/>
        <end position="330"/>
    </location>
</feature>
<evidence type="ECO:0000313" key="9">
    <source>
        <dbReference type="EMBL" id="KAH3871075.1"/>
    </source>
</evidence>
<feature type="non-terminal residue" evidence="9">
    <location>
        <position position="758"/>
    </location>
</feature>
<dbReference type="EMBL" id="JAIWYP010000002">
    <property type="protein sequence ID" value="KAH3871075.1"/>
    <property type="molecule type" value="Genomic_DNA"/>
</dbReference>
<comment type="subcellular location">
    <subcellularLocation>
        <location evidence="1">Membrane</location>
        <topology evidence="1">Multi-pass membrane protein</topology>
    </subcellularLocation>
</comment>
<evidence type="ECO:0000256" key="2">
    <source>
        <dbReference type="ARBA" id="ARBA00006510"/>
    </source>
</evidence>
<feature type="transmembrane region" description="Helical" evidence="7">
    <location>
        <begin position="714"/>
        <end position="740"/>
    </location>
</feature>
<name>A0A9D4M7B2_DREPO</name>
<evidence type="ECO:0000256" key="5">
    <source>
        <dbReference type="ARBA" id="ARBA00023136"/>
    </source>
</evidence>
<comment type="similarity">
    <text evidence="2">Belongs to the TMC family.</text>
</comment>
<feature type="compositionally biased region" description="Basic residues" evidence="6">
    <location>
        <begin position="48"/>
        <end position="67"/>
    </location>
</feature>
<feature type="region of interest" description="Disordered" evidence="6">
    <location>
        <begin position="1"/>
        <end position="20"/>
    </location>
</feature>
<comment type="caution">
    <text evidence="9">The sequence shown here is derived from an EMBL/GenBank/DDBJ whole genome shotgun (WGS) entry which is preliminary data.</text>
</comment>
<dbReference type="InterPro" id="IPR012496">
    <property type="entry name" value="TMC_dom"/>
</dbReference>
<evidence type="ECO:0000256" key="4">
    <source>
        <dbReference type="ARBA" id="ARBA00022989"/>
    </source>
</evidence>
<evidence type="ECO:0000256" key="1">
    <source>
        <dbReference type="ARBA" id="ARBA00004141"/>
    </source>
</evidence>
<dbReference type="GO" id="GO:0005886">
    <property type="term" value="C:plasma membrane"/>
    <property type="evidence" value="ECO:0007669"/>
    <property type="project" value="InterPro"/>
</dbReference>
<proteinExistence type="inferred from homology"/>
<reference evidence="9" key="2">
    <citation type="submission" date="2020-11" db="EMBL/GenBank/DDBJ databases">
        <authorList>
            <person name="McCartney M.A."/>
            <person name="Auch B."/>
            <person name="Kono T."/>
            <person name="Mallez S."/>
            <person name="Becker A."/>
            <person name="Gohl D.M."/>
            <person name="Silverstein K.A.T."/>
            <person name="Koren S."/>
            <person name="Bechman K.B."/>
            <person name="Herman A."/>
            <person name="Abrahante J.E."/>
            <person name="Garbe J."/>
        </authorList>
    </citation>
    <scope>NUCLEOTIDE SEQUENCE</scope>
    <source>
        <strain evidence="9">Duluth1</strain>
        <tissue evidence="9">Whole animal</tissue>
    </source>
</reference>
<evidence type="ECO:0000259" key="8">
    <source>
        <dbReference type="Pfam" id="PF07810"/>
    </source>
</evidence>
<feature type="transmembrane region" description="Helical" evidence="7">
    <location>
        <begin position="405"/>
        <end position="427"/>
    </location>
</feature>
<dbReference type="PANTHER" id="PTHR23302">
    <property type="entry name" value="TRANSMEMBRANE CHANNEL-RELATED"/>
    <property type="match status" value="1"/>
</dbReference>